<dbReference type="VEuPathDB" id="MicrosporidiaDB:AAJ76_590006390"/>
<evidence type="ECO:0000256" key="1">
    <source>
        <dbReference type="SAM" id="Coils"/>
    </source>
</evidence>
<organism evidence="3 4">
    <name type="scientific">Vairimorpha ceranae</name>
    <dbReference type="NCBI Taxonomy" id="40302"/>
    <lineage>
        <taxon>Eukaryota</taxon>
        <taxon>Fungi</taxon>
        <taxon>Fungi incertae sedis</taxon>
        <taxon>Microsporidia</taxon>
        <taxon>Nosematidae</taxon>
        <taxon>Vairimorpha</taxon>
    </lineage>
</organism>
<dbReference type="GeneID" id="36320993"/>
<protein>
    <recommendedName>
        <fullName evidence="2">DUF5097 domain-containing protein</fullName>
    </recommendedName>
</protein>
<feature type="coiled-coil region" evidence="1">
    <location>
        <begin position="364"/>
        <end position="391"/>
    </location>
</feature>
<dbReference type="OrthoDB" id="2195387at2759"/>
<dbReference type="InterPro" id="IPR031511">
    <property type="entry name" value="DUF5097"/>
</dbReference>
<dbReference type="AlphaFoldDB" id="A0A0F9WCK7"/>
<name>A0A0F9WCK7_9MICR</name>
<dbReference type="VEuPathDB" id="MicrosporidiaDB:G9O61_00g013770"/>
<dbReference type="EMBL" id="JPQZ01000059">
    <property type="protein sequence ID" value="KKO74565.1"/>
    <property type="molecule type" value="Genomic_DNA"/>
</dbReference>
<dbReference type="Pfam" id="PF17020">
    <property type="entry name" value="DUF5097"/>
    <property type="match status" value="1"/>
</dbReference>
<evidence type="ECO:0000313" key="3">
    <source>
        <dbReference type="EMBL" id="KKO74565.1"/>
    </source>
</evidence>
<feature type="domain" description="DUF5097" evidence="2">
    <location>
        <begin position="1"/>
        <end position="116"/>
    </location>
</feature>
<dbReference type="Proteomes" id="UP000034350">
    <property type="component" value="Unassembled WGS sequence"/>
</dbReference>
<comment type="caution">
    <text evidence="3">The sequence shown here is derived from an EMBL/GenBank/DDBJ whole genome shotgun (WGS) entry which is preliminary data.</text>
</comment>
<reference evidence="3 4" key="1">
    <citation type="journal article" date="2015" name="Environ. Microbiol.">
        <title>Genome analyses suggest the presence of polyploidy and recent human-driven expansions in eight global populations of the honeybee pathogen Nosema ceranae.</title>
        <authorList>
            <person name="Pelin A."/>
            <person name="Selman M."/>
            <person name="Aris-Brosou S."/>
            <person name="Farinelli L."/>
            <person name="Corradi N."/>
        </authorList>
    </citation>
    <scope>NUCLEOTIDE SEQUENCE [LARGE SCALE GENOMIC DNA]</scope>
    <source>
        <strain evidence="3 4">PA08 1199</strain>
    </source>
</reference>
<keyword evidence="4" id="KW-1185">Reference proteome</keyword>
<proteinExistence type="predicted"/>
<keyword evidence="1" id="KW-0175">Coiled coil</keyword>
<accession>A0A0F9WCK7</accession>
<dbReference type="VEuPathDB" id="MicrosporidiaDB:NCER_100869"/>
<gene>
    <name evidence="3" type="ORF">AAJ76_590006390</name>
</gene>
<evidence type="ECO:0000259" key="2">
    <source>
        <dbReference type="Pfam" id="PF17020"/>
    </source>
</evidence>
<evidence type="ECO:0000313" key="4">
    <source>
        <dbReference type="Proteomes" id="UP000034350"/>
    </source>
</evidence>
<dbReference type="OMA" id="QWFAGDA"/>
<sequence>MIKDYAVKYFIFKQFIKNVRKDLNEQSASIFAILNEKFLIKEEVFYKNSEGILLSRFDDKCDILLKNPFKKINCQLQEVTRKNKLNKEDIFETLHFLTYDTPLGIRLLKKNIYKYVSDRSSIKDYVDYLKYNKNNVNISMHNLKKEENDCNEELDSYSLLNATNDLQSEKQLTINNTEQDVLDCDVNLNIPSSEVFTIPDFDFIYLKKLIRIYSFIFNFCSNKLPPNTTINKLVKSFKEYAYVSDIIGGIHGFLIENLLEEKQSIGLENFLKNIKSVTNSLIDEHNSKEIITGNEVGMKNWKLKSRTFLLEIYKFTKNQYILSFYNALNKKSPFDSEDTISLRISLVEFFINCYMATNIFRQVILNEAKKVKCLENKIVELEKGYNLQEERCADEVQSRIFGLKKKIILSPTKADIGQIGIYKIFLVNDEIFISTDNTFYVPGKNTLEDIINSTCVIENNTINNLKDVIKYLY</sequence>
<dbReference type="RefSeq" id="XP_024330307.1">
    <property type="nucleotide sequence ID" value="XM_024476045.1"/>
</dbReference>